<keyword evidence="15" id="KW-1185">Reference proteome</keyword>
<evidence type="ECO:0000313" key="15">
    <source>
        <dbReference type="Proteomes" id="UP000593765"/>
    </source>
</evidence>
<dbReference type="AlphaFoldDB" id="A0A7M2X243"/>
<evidence type="ECO:0000256" key="11">
    <source>
        <dbReference type="ARBA" id="ARBA00023136"/>
    </source>
</evidence>
<dbReference type="CDD" id="cd04188">
    <property type="entry name" value="DPG_synthase"/>
    <property type="match status" value="1"/>
</dbReference>
<dbReference type="Pfam" id="PF00535">
    <property type="entry name" value="Glycos_transf_2"/>
    <property type="match status" value="1"/>
</dbReference>
<keyword evidence="11" id="KW-0472">Membrane</keyword>
<evidence type="ECO:0000256" key="8">
    <source>
        <dbReference type="ARBA" id="ARBA00022824"/>
    </source>
</evidence>
<keyword evidence="10" id="KW-1133">Transmembrane helix</keyword>
<evidence type="ECO:0000256" key="10">
    <source>
        <dbReference type="ARBA" id="ARBA00022989"/>
    </source>
</evidence>
<reference evidence="14 15" key="1">
    <citation type="submission" date="2020-10" db="EMBL/GenBank/DDBJ databases">
        <title>Wide distribution of Phycisphaera-like planctomycetes from WD2101 soil group in peatlands and genome analysis of the first cultivated representative.</title>
        <authorList>
            <person name="Dedysh S.N."/>
            <person name="Beletsky A.V."/>
            <person name="Ivanova A."/>
            <person name="Kulichevskaya I.S."/>
            <person name="Suzina N.E."/>
            <person name="Philippov D.A."/>
            <person name="Rakitin A.L."/>
            <person name="Mardanov A.V."/>
            <person name="Ravin N.V."/>
        </authorList>
    </citation>
    <scope>NUCLEOTIDE SEQUENCE [LARGE SCALE GENOMIC DNA]</scope>
    <source>
        <strain evidence="14 15">M1803</strain>
    </source>
</reference>
<comment type="subcellular location">
    <subcellularLocation>
        <location evidence="1">Endoplasmic reticulum membrane</location>
        <topology evidence="1">Single-pass membrane protein</topology>
    </subcellularLocation>
</comment>
<evidence type="ECO:0000313" key="14">
    <source>
        <dbReference type="EMBL" id="QOV91734.1"/>
    </source>
</evidence>
<evidence type="ECO:0000256" key="6">
    <source>
        <dbReference type="ARBA" id="ARBA00022679"/>
    </source>
</evidence>
<keyword evidence="5" id="KW-0328">Glycosyltransferase</keyword>
<name>A0A7M2X243_9BACT</name>
<dbReference type="RefSeq" id="WP_206295046.1">
    <property type="nucleotide sequence ID" value="NZ_CP063458.1"/>
</dbReference>
<dbReference type="InterPro" id="IPR035518">
    <property type="entry name" value="DPG_synthase"/>
</dbReference>
<evidence type="ECO:0000256" key="2">
    <source>
        <dbReference type="ARBA" id="ARBA00004922"/>
    </source>
</evidence>
<keyword evidence="7" id="KW-0812">Transmembrane</keyword>
<dbReference type="GO" id="GO:0004581">
    <property type="term" value="F:dolichyl-phosphate beta-glucosyltransferase activity"/>
    <property type="evidence" value="ECO:0007669"/>
    <property type="project" value="UniProtKB-EC"/>
</dbReference>
<dbReference type="SUPFAM" id="SSF53448">
    <property type="entry name" value="Nucleotide-diphospho-sugar transferases"/>
    <property type="match status" value="1"/>
</dbReference>
<comment type="similarity">
    <text evidence="3">Belongs to the glycosyltransferase 2 family.</text>
</comment>
<dbReference type="PANTHER" id="PTHR10859">
    <property type="entry name" value="GLYCOSYL TRANSFERASE"/>
    <property type="match status" value="1"/>
</dbReference>
<dbReference type="PANTHER" id="PTHR10859:SF91">
    <property type="entry name" value="DOLICHYL-PHOSPHATE BETA-GLUCOSYLTRANSFERASE"/>
    <property type="match status" value="1"/>
</dbReference>
<dbReference type="GO" id="GO:0006487">
    <property type="term" value="P:protein N-linked glycosylation"/>
    <property type="evidence" value="ECO:0007669"/>
    <property type="project" value="TreeGrafter"/>
</dbReference>
<organism evidence="14 15">
    <name type="scientific">Humisphaera borealis</name>
    <dbReference type="NCBI Taxonomy" id="2807512"/>
    <lineage>
        <taxon>Bacteria</taxon>
        <taxon>Pseudomonadati</taxon>
        <taxon>Planctomycetota</taxon>
        <taxon>Phycisphaerae</taxon>
        <taxon>Tepidisphaerales</taxon>
        <taxon>Tepidisphaeraceae</taxon>
        <taxon>Humisphaera</taxon>
    </lineage>
</organism>
<feature type="domain" description="Glycosyltransferase 2-like" evidence="13">
    <location>
        <begin position="11"/>
        <end position="176"/>
    </location>
</feature>
<proteinExistence type="inferred from homology"/>
<evidence type="ECO:0000256" key="9">
    <source>
        <dbReference type="ARBA" id="ARBA00022968"/>
    </source>
</evidence>
<dbReference type="Gene3D" id="3.90.550.10">
    <property type="entry name" value="Spore Coat Polysaccharide Biosynthesis Protein SpsA, Chain A"/>
    <property type="match status" value="1"/>
</dbReference>
<keyword evidence="8" id="KW-0256">Endoplasmic reticulum</keyword>
<evidence type="ECO:0000256" key="12">
    <source>
        <dbReference type="ARBA" id="ARBA00045097"/>
    </source>
</evidence>
<dbReference type="Proteomes" id="UP000593765">
    <property type="component" value="Chromosome"/>
</dbReference>
<accession>A0A7M2X243</accession>
<dbReference type="InterPro" id="IPR029044">
    <property type="entry name" value="Nucleotide-diphossugar_trans"/>
</dbReference>
<keyword evidence="6" id="KW-0808">Transferase</keyword>
<evidence type="ECO:0000256" key="4">
    <source>
        <dbReference type="ARBA" id="ARBA00012583"/>
    </source>
</evidence>
<dbReference type="KEGG" id="hbs:IPV69_10390"/>
<comment type="catalytic activity">
    <reaction evidence="12">
        <text>a di-trans,poly-cis-dolichyl phosphate + UDP-alpha-D-glucose = a di-trans,poly-cis-dolichyl beta-D-glucosyl phosphate + UDP</text>
        <dbReference type="Rhea" id="RHEA:15401"/>
        <dbReference type="Rhea" id="RHEA-COMP:19498"/>
        <dbReference type="Rhea" id="RHEA-COMP:19502"/>
        <dbReference type="ChEBI" id="CHEBI:57525"/>
        <dbReference type="ChEBI" id="CHEBI:57683"/>
        <dbReference type="ChEBI" id="CHEBI:58223"/>
        <dbReference type="ChEBI" id="CHEBI:58885"/>
        <dbReference type="EC" id="2.4.1.117"/>
    </reaction>
    <physiologicalReaction direction="left-to-right" evidence="12">
        <dbReference type="Rhea" id="RHEA:15402"/>
    </physiologicalReaction>
</comment>
<dbReference type="EC" id="2.4.1.117" evidence="4"/>
<evidence type="ECO:0000256" key="3">
    <source>
        <dbReference type="ARBA" id="ARBA00006739"/>
    </source>
</evidence>
<evidence type="ECO:0000259" key="13">
    <source>
        <dbReference type="Pfam" id="PF00535"/>
    </source>
</evidence>
<evidence type="ECO:0000256" key="7">
    <source>
        <dbReference type="ARBA" id="ARBA00022692"/>
    </source>
</evidence>
<evidence type="ECO:0000256" key="5">
    <source>
        <dbReference type="ARBA" id="ARBA00022676"/>
    </source>
</evidence>
<dbReference type="EMBL" id="CP063458">
    <property type="protein sequence ID" value="QOV91734.1"/>
    <property type="molecule type" value="Genomic_DNA"/>
</dbReference>
<dbReference type="InterPro" id="IPR001173">
    <property type="entry name" value="Glyco_trans_2-like"/>
</dbReference>
<sequence length="266" mass="29703">MSGPLGHPLLSIVVPAYNEVQRIRQTLRDMQSYLDAKGYDYEIIVSADGTDGTREAVAEMALTDSRLSVIGSPERRGKGRGVREGMLRARGLYVGNVDADYKTPIDQLERMMPFLKQGYDVVIGSRRAEGTLIEKQQPLYRRMGSKGFAIVMRGLVGLYGINDTQCGFKFFSRRAAISLFSKQKIDGYMFDVEILRLARQQGMRIREVGVRWADDGDTRYNPIGGTIKNAKELLRIRFMRYDDAVDQTPAAQPALAGSPSSAKVVH</sequence>
<gene>
    <name evidence="14" type="ORF">IPV69_10390</name>
</gene>
<protein>
    <recommendedName>
        <fullName evidence="4">dolichyl-phosphate beta-glucosyltransferase</fullName>
        <ecNumber evidence="4">2.4.1.117</ecNumber>
    </recommendedName>
</protein>
<comment type="pathway">
    <text evidence="2">Protein modification; protein glycosylation.</text>
</comment>
<keyword evidence="9" id="KW-0735">Signal-anchor</keyword>
<evidence type="ECO:0000256" key="1">
    <source>
        <dbReference type="ARBA" id="ARBA00004389"/>
    </source>
</evidence>